<evidence type="ECO:0000256" key="1">
    <source>
        <dbReference type="ARBA" id="ARBA00000707"/>
    </source>
</evidence>
<keyword evidence="3" id="KW-0378">Hydrolase</keyword>
<keyword evidence="3" id="KW-0645">Protease</keyword>
<keyword evidence="3" id="KW-0833">Ubl conjugation pathway</keyword>
<accession>A0A1I8EEK6</accession>
<dbReference type="Gene3D" id="3.40.250.10">
    <property type="entry name" value="Rhodanese-like domain"/>
    <property type="match status" value="1"/>
</dbReference>
<dbReference type="PROSITE" id="PS00972">
    <property type="entry name" value="USP_1"/>
    <property type="match status" value="1"/>
</dbReference>
<feature type="region of interest" description="Disordered" evidence="4">
    <location>
        <begin position="407"/>
        <end position="451"/>
    </location>
</feature>
<dbReference type="Gene3D" id="1.20.58.80">
    <property type="entry name" value="Phosphotransferase system, lactose/cellobiose-type IIA subunit"/>
    <property type="match status" value="1"/>
</dbReference>
<proteinExistence type="inferred from homology"/>
<dbReference type="GO" id="GO:0006508">
    <property type="term" value="P:proteolysis"/>
    <property type="evidence" value="ECO:0007669"/>
    <property type="project" value="UniProtKB-KW"/>
</dbReference>
<evidence type="ECO:0000256" key="4">
    <source>
        <dbReference type="SAM" id="MobiDB-lite"/>
    </source>
</evidence>
<comment type="similarity">
    <text evidence="2 3">Belongs to the peptidase C19 family.</text>
</comment>
<evidence type="ECO:0000256" key="2">
    <source>
        <dbReference type="ARBA" id="ARBA00009085"/>
    </source>
</evidence>
<dbReference type="WBParaSite" id="maker-PairedContig_1697-snap-gene-2.15-mRNA-1">
    <property type="protein sequence ID" value="maker-PairedContig_1697-snap-gene-2.15-mRNA-1"/>
    <property type="gene ID" value="maker-PairedContig_1697-snap-gene-2.15"/>
</dbReference>
<dbReference type="InterPro" id="IPR050185">
    <property type="entry name" value="Ub_carboxyl-term_hydrolase"/>
</dbReference>
<dbReference type="SUPFAM" id="SSF52821">
    <property type="entry name" value="Rhodanese/Cell cycle control phosphatase"/>
    <property type="match status" value="1"/>
</dbReference>
<feature type="compositionally biased region" description="Polar residues" evidence="4">
    <location>
        <begin position="407"/>
        <end position="446"/>
    </location>
</feature>
<dbReference type="InterPro" id="IPR018200">
    <property type="entry name" value="USP_CS"/>
</dbReference>
<protein>
    <recommendedName>
        <fullName evidence="3">Ubiquitin carboxyl-terminal hydrolase</fullName>
        <ecNumber evidence="3">3.4.19.12</ecNumber>
    </recommendedName>
</protein>
<dbReference type="EC" id="3.4.19.12" evidence="3"/>
<dbReference type="Gene3D" id="3.90.70.10">
    <property type="entry name" value="Cysteine proteinases"/>
    <property type="match status" value="2"/>
</dbReference>
<dbReference type="SUPFAM" id="SSF140856">
    <property type="entry name" value="USP8 N-terminal domain-like"/>
    <property type="match status" value="1"/>
</dbReference>
<organism evidence="6">
    <name type="scientific">Wuchereria bancrofti</name>
    <dbReference type="NCBI Taxonomy" id="6293"/>
    <lineage>
        <taxon>Eukaryota</taxon>
        <taxon>Metazoa</taxon>
        <taxon>Ecdysozoa</taxon>
        <taxon>Nematoda</taxon>
        <taxon>Chromadorea</taxon>
        <taxon>Rhabditida</taxon>
        <taxon>Spirurina</taxon>
        <taxon>Spiruromorpha</taxon>
        <taxon>Filarioidea</taxon>
        <taxon>Onchocercidae</taxon>
        <taxon>Wuchereria</taxon>
    </lineage>
</organism>
<evidence type="ECO:0000313" key="6">
    <source>
        <dbReference type="WBParaSite" id="maker-PairedContig_1697-snap-gene-2.15-mRNA-1"/>
    </source>
</evidence>
<sequence>MVLNRPTLIHLADLRFTSLEHLKSWCDVTHKQKWEQAISRLVCTKAFDHAERVFDEAKLKMREGDEEDAYKLFTRMGIISKIIITKSDFQEFKNSPDGRRFYYLFDQCIAYLKELEESLKKRYELKKAEKSYDEQDLSVSQCEETREDKDYFMNESMVIDPRDLVRYIACKHRALIIDYRKDQTDVIQYANAGQLLVAQVPADAVVPGCIGSSLIRSAEIAQRAILQRMADVDVVVLMGSDSAPNEEKDMIAGSKEQILYSALSMYNNNFRLRNLPKFLKGGFENWRLYYPMHTSTKFAMRRKFVDIANRTEFARAVAEYKKGFGIDSLEYPQLLPMVYSKASGLSMPYSSVSDSVVHHMGQSSSYSSVLMETSDIADESSLSPLGSVLLPKNELLDVRIDAADTANDSSAMRNSNVTEVTVPPTSRNVTRNSNSQVDVPTVQSHQPPVIDRSKKPLSELSAFKEKAFSEKAFPIKSTQTMFGGAKLYGARLVTFLFCIHVFRSILCIFQYYFSSKQTAVNIPTVPDRLLKPQLLPSDGSHQLLHLYESMTNILSLCALSRSCNPGYTGLYNLGNTCFMNSVLQTLFNTIPLRQKGEKFFRTNKMGTMGVISSVFSAMMDSVWSGLFSALRPQQFLETFAAEVNASLADGQQHDAQEFQIYLLDALHEDTNRVVRRKTFEQNYTGANLKAEAADYNEKLRGFACSPISDIFNELDGSCKWRCPDCESLQTATRRTFLWKLPQVLVIHLKRFTFNGDNWQKNDAYVTFNTFPLKLQTEYFSLYAVVNHRGSLNSGHYTAVVRNQITKQWLLFDDDVVAPIDVDLICSKYAFILYFQKDSLSKIL</sequence>
<feature type="domain" description="USP" evidence="5">
    <location>
        <begin position="568"/>
        <end position="837"/>
    </location>
</feature>
<dbReference type="InterPro" id="IPR036873">
    <property type="entry name" value="Rhodanese-like_dom_sf"/>
</dbReference>
<dbReference type="GO" id="GO:0004843">
    <property type="term" value="F:cysteine-type deubiquitinase activity"/>
    <property type="evidence" value="ECO:0007669"/>
    <property type="project" value="UniProtKB-UniRule"/>
</dbReference>
<reference evidence="6" key="1">
    <citation type="submission" date="2016-11" db="UniProtKB">
        <authorList>
            <consortium name="WormBaseParasite"/>
        </authorList>
    </citation>
    <scope>IDENTIFICATION</scope>
    <source>
        <strain evidence="6">pt0022</strain>
    </source>
</reference>
<dbReference type="SUPFAM" id="SSF54001">
    <property type="entry name" value="Cysteine proteinases"/>
    <property type="match status" value="1"/>
</dbReference>
<dbReference type="GO" id="GO:0016579">
    <property type="term" value="P:protein deubiquitination"/>
    <property type="evidence" value="ECO:0007669"/>
    <property type="project" value="InterPro"/>
</dbReference>
<dbReference type="InterPro" id="IPR038765">
    <property type="entry name" value="Papain-like_cys_pep_sf"/>
</dbReference>
<dbReference type="InterPro" id="IPR001394">
    <property type="entry name" value="Peptidase_C19_UCH"/>
</dbReference>
<dbReference type="Pfam" id="PF00443">
    <property type="entry name" value="UCH"/>
    <property type="match status" value="1"/>
</dbReference>
<dbReference type="PANTHER" id="PTHR21646">
    <property type="entry name" value="UBIQUITIN CARBOXYL-TERMINAL HYDROLASE"/>
    <property type="match status" value="1"/>
</dbReference>
<name>A0A1I8EEK6_WUCBA</name>
<dbReference type="PROSITE" id="PS50235">
    <property type="entry name" value="USP_3"/>
    <property type="match status" value="1"/>
</dbReference>
<dbReference type="CDD" id="cd02674">
    <property type="entry name" value="Peptidase_C19R"/>
    <property type="match status" value="1"/>
</dbReference>
<dbReference type="InterPro" id="IPR028889">
    <property type="entry name" value="USP"/>
</dbReference>
<evidence type="ECO:0000256" key="3">
    <source>
        <dbReference type="RuleBase" id="RU366025"/>
    </source>
</evidence>
<evidence type="ECO:0000259" key="5">
    <source>
        <dbReference type="PROSITE" id="PS50235"/>
    </source>
</evidence>
<keyword evidence="3" id="KW-0788">Thiol protease</keyword>
<dbReference type="PROSITE" id="PS00973">
    <property type="entry name" value="USP_2"/>
    <property type="match status" value="1"/>
</dbReference>
<dbReference type="AlphaFoldDB" id="A0A1I8EEK6"/>
<comment type="catalytic activity">
    <reaction evidence="1 3">
        <text>Thiol-dependent hydrolysis of ester, thioester, amide, peptide and isopeptide bonds formed by the C-terminal Gly of ubiquitin (a 76-residue protein attached to proteins as an intracellular targeting signal).</text>
        <dbReference type="EC" id="3.4.19.12"/>
    </reaction>
</comment>
<dbReference type="PANTHER" id="PTHR21646:SF46">
    <property type="entry name" value="UBIQUITIN CARBOXYL-TERMINAL HYDROLASE"/>
    <property type="match status" value="1"/>
</dbReference>
<dbReference type="STRING" id="6293.A0A1I8EEK6"/>